<dbReference type="GO" id="GO:0000049">
    <property type="term" value="F:tRNA binding"/>
    <property type="evidence" value="ECO:0007669"/>
    <property type="project" value="InterPro"/>
</dbReference>
<feature type="domain" description="Aminoacyl-tRNA synthetase class I anticodon-binding" evidence="10">
    <location>
        <begin position="337"/>
        <end position="444"/>
    </location>
</feature>
<protein>
    <recommendedName>
        <fullName evidence="8">Glutamate--tRNA ligase</fullName>
        <ecNumber evidence="8">6.1.1.17</ecNumber>
    </recommendedName>
    <alternativeName>
        <fullName evidence="8">Glutamyl-tRNA synthetase</fullName>
        <shortName evidence="8">GluRS</shortName>
    </alternativeName>
</protein>
<dbReference type="InterPro" id="IPR020058">
    <property type="entry name" value="Glu/Gln-tRNA-synth_Ib_cat-dom"/>
</dbReference>
<dbReference type="GO" id="GO:0005524">
    <property type="term" value="F:ATP binding"/>
    <property type="evidence" value="ECO:0007669"/>
    <property type="project" value="UniProtKB-UniRule"/>
</dbReference>
<accession>A0A4R2PUP9</accession>
<evidence type="ECO:0000256" key="2">
    <source>
        <dbReference type="ARBA" id="ARBA00022490"/>
    </source>
</evidence>
<comment type="similarity">
    <text evidence="1 8">Belongs to the class-I aminoacyl-tRNA synthetase family. Glutamate--tRNA ligase type 1 subfamily.</text>
</comment>
<comment type="subunit">
    <text evidence="8">Monomer.</text>
</comment>
<evidence type="ECO:0000256" key="6">
    <source>
        <dbReference type="ARBA" id="ARBA00022917"/>
    </source>
</evidence>
<dbReference type="GO" id="GO:0004818">
    <property type="term" value="F:glutamate-tRNA ligase activity"/>
    <property type="evidence" value="ECO:0007669"/>
    <property type="project" value="UniProtKB-UniRule"/>
</dbReference>
<comment type="function">
    <text evidence="8">Catalyzes the attachment of glutamate to tRNA(Glu) in a two-step reaction: glutamate is first activated by ATP to form Glu-AMP and then transferred to the acceptor end of tRNA(Glu).</text>
</comment>
<dbReference type="InterPro" id="IPR045462">
    <property type="entry name" value="aa-tRNA-synth_I_cd-bd"/>
</dbReference>
<feature type="short sequence motif" description="'KMSKS' region" evidence="8">
    <location>
        <begin position="242"/>
        <end position="246"/>
    </location>
</feature>
<keyword evidence="6 8" id="KW-0648">Protein biosynthesis</keyword>
<evidence type="ECO:0000313" key="12">
    <source>
        <dbReference type="Proteomes" id="UP000295399"/>
    </source>
</evidence>
<dbReference type="AlphaFoldDB" id="A0A4R2PUP9"/>
<dbReference type="GO" id="GO:0006424">
    <property type="term" value="P:glutamyl-tRNA aminoacylation"/>
    <property type="evidence" value="ECO:0007669"/>
    <property type="project" value="UniProtKB-UniRule"/>
</dbReference>
<dbReference type="EMBL" id="SLXO01000002">
    <property type="protein sequence ID" value="TCP37875.1"/>
    <property type="molecule type" value="Genomic_DNA"/>
</dbReference>
<dbReference type="HAMAP" id="MF_00022">
    <property type="entry name" value="Glu_tRNA_synth_type1"/>
    <property type="match status" value="1"/>
</dbReference>
<feature type="domain" description="Glutamyl/glutaminyl-tRNA synthetase class Ib catalytic" evidence="9">
    <location>
        <begin position="4"/>
        <end position="310"/>
    </location>
</feature>
<evidence type="ECO:0000256" key="3">
    <source>
        <dbReference type="ARBA" id="ARBA00022598"/>
    </source>
</evidence>
<keyword evidence="2 8" id="KW-0963">Cytoplasm</keyword>
<dbReference type="GO" id="GO:0005737">
    <property type="term" value="C:cytoplasm"/>
    <property type="evidence" value="ECO:0007669"/>
    <property type="project" value="UniProtKB-SubCell"/>
</dbReference>
<comment type="catalytic activity">
    <reaction evidence="8">
        <text>tRNA(Glu) + L-glutamate + ATP = L-glutamyl-tRNA(Glu) + AMP + diphosphate</text>
        <dbReference type="Rhea" id="RHEA:23540"/>
        <dbReference type="Rhea" id="RHEA-COMP:9663"/>
        <dbReference type="Rhea" id="RHEA-COMP:9680"/>
        <dbReference type="ChEBI" id="CHEBI:29985"/>
        <dbReference type="ChEBI" id="CHEBI:30616"/>
        <dbReference type="ChEBI" id="CHEBI:33019"/>
        <dbReference type="ChEBI" id="CHEBI:78442"/>
        <dbReference type="ChEBI" id="CHEBI:78520"/>
        <dbReference type="ChEBI" id="CHEBI:456215"/>
        <dbReference type="EC" id="6.1.1.17"/>
    </reaction>
</comment>
<keyword evidence="12" id="KW-1185">Reference proteome</keyword>
<dbReference type="InParanoid" id="A0A4R2PUP9"/>
<comment type="caution">
    <text evidence="8">Lacks conserved residue(s) required for the propagation of feature annotation.</text>
</comment>
<evidence type="ECO:0000256" key="1">
    <source>
        <dbReference type="ARBA" id="ARBA00007894"/>
    </source>
</evidence>
<dbReference type="PRINTS" id="PR00987">
    <property type="entry name" value="TRNASYNTHGLU"/>
</dbReference>
<name>A0A4R2PUP9_RHOSA</name>
<keyword evidence="3 8" id="KW-0436">Ligase</keyword>
<dbReference type="InterPro" id="IPR049940">
    <property type="entry name" value="GluQ/Sye"/>
</dbReference>
<evidence type="ECO:0000313" key="11">
    <source>
        <dbReference type="EMBL" id="TCP37875.1"/>
    </source>
</evidence>
<dbReference type="SUPFAM" id="SSF48163">
    <property type="entry name" value="An anticodon-binding domain of class I aminoacyl-tRNA synthetases"/>
    <property type="match status" value="1"/>
</dbReference>
<dbReference type="InterPro" id="IPR008925">
    <property type="entry name" value="aa_tRNA-synth_I_cd-bd_sf"/>
</dbReference>
<evidence type="ECO:0000256" key="4">
    <source>
        <dbReference type="ARBA" id="ARBA00022741"/>
    </source>
</evidence>
<evidence type="ECO:0000256" key="8">
    <source>
        <dbReference type="HAMAP-Rule" id="MF_00022"/>
    </source>
</evidence>
<dbReference type="InterPro" id="IPR001412">
    <property type="entry name" value="aa-tRNA-synth_I_CS"/>
</dbReference>
<organism evidence="11 12">
    <name type="scientific">Rhodothalassium salexigens DSM 2132</name>
    <dbReference type="NCBI Taxonomy" id="1188247"/>
    <lineage>
        <taxon>Bacteria</taxon>
        <taxon>Pseudomonadati</taxon>
        <taxon>Pseudomonadota</taxon>
        <taxon>Alphaproteobacteria</taxon>
        <taxon>Rhodothalassiales</taxon>
        <taxon>Rhodothalassiaceae</taxon>
        <taxon>Rhodothalassium</taxon>
    </lineage>
</organism>
<dbReference type="InterPro" id="IPR020751">
    <property type="entry name" value="aa-tRNA-synth_I_codon-bd_sub2"/>
</dbReference>
<comment type="subcellular location">
    <subcellularLocation>
        <location evidence="8">Cytoplasm</location>
    </subcellularLocation>
</comment>
<evidence type="ECO:0000256" key="7">
    <source>
        <dbReference type="ARBA" id="ARBA00023146"/>
    </source>
</evidence>
<keyword evidence="4 8" id="KW-0547">Nucleotide-binding</keyword>
<evidence type="ECO:0000259" key="10">
    <source>
        <dbReference type="Pfam" id="PF19269"/>
    </source>
</evidence>
<dbReference type="PANTHER" id="PTHR43311:SF2">
    <property type="entry name" value="GLUTAMATE--TRNA LIGASE, MITOCHONDRIAL-RELATED"/>
    <property type="match status" value="1"/>
</dbReference>
<feature type="binding site" evidence="8">
    <location>
        <position position="245"/>
    </location>
    <ligand>
        <name>ATP</name>
        <dbReference type="ChEBI" id="CHEBI:30616"/>
    </ligand>
</feature>
<sequence>MTSIRARFAPSPTGYLHVGNARAAVLNWLFCRQAGGDFILRIDDTDLERSKPEYTAAIERDLTWLGIDWGRQEYQSQRFDRYGEAVERLKAAGRLYPCYETGEELEVKRKIQRAQGKPPVYDRAALALSADDIARLEAEGRRPHWRFKLDRSQPVRFDDLIRGPQEIDPNSVSDPILIRADGSYLYTLPSVVDDIEFAITHIMRGEDHVTNSGVQVQIFEALGAQAPAFAHFSLLTAKEGQAFSKRAGGTGSLAGLRDAGIEPMALMSFLARLGSADPIEPFIDPDELARTFDFARFGKAPAKVDLDELDTLNHKVVRRLPFAAVRHRPELAGVDAELFAAAQPNLDTLADLAEWRAIVDGPVTPEIAPEDADYLAEAAGMLPPAPLDGDSWGAWTKALKDASGRKGKQLFMPLRKALTGQGHGPDMGALLPLIGRDKALARLAGETA</sequence>
<dbReference type="InterPro" id="IPR000924">
    <property type="entry name" value="Glu/Gln-tRNA-synth"/>
</dbReference>
<dbReference type="NCBIfam" id="TIGR00464">
    <property type="entry name" value="gltX_bact"/>
    <property type="match status" value="1"/>
</dbReference>
<proteinExistence type="inferred from homology"/>
<evidence type="ECO:0000259" key="9">
    <source>
        <dbReference type="Pfam" id="PF00749"/>
    </source>
</evidence>
<dbReference type="Gene3D" id="1.10.10.350">
    <property type="match status" value="1"/>
</dbReference>
<comment type="caution">
    <text evidence="11">The sequence shown here is derived from an EMBL/GenBank/DDBJ whole genome shotgun (WGS) entry which is preliminary data.</text>
</comment>
<keyword evidence="5 8" id="KW-0067">ATP-binding</keyword>
<dbReference type="Pfam" id="PF00749">
    <property type="entry name" value="tRNA-synt_1c"/>
    <property type="match status" value="1"/>
</dbReference>
<dbReference type="SUPFAM" id="SSF52374">
    <property type="entry name" value="Nucleotidylyl transferase"/>
    <property type="match status" value="1"/>
</dbReference>
<dbReference type="Pfam" id="PF19269">
    <property type="entry name" value="Anticodon_2"/>
    <property type="match status" value="1"/>
</dbReference>
<dbReference type="Proteomes" id="UP000295399">
    <property type="component" value="Unassembled WGS sequence"/>
</dbReference>
<reference evidence="11 12" key="1">
    <citation type="submission" date="2019-03" db="EMBL/GenBank/DDBJ databases">
        <title>Genomic Encyclopedia of Type Strains, Phase IV (KMG-IV): sequencing the most valuable type-strain genomes for metagenomic binning, comparative biology and taxonomic classification.</title>
        <authorList>
            <person name="Goeker M."/>
        </authorList>
    </citation>
    <scope>NUCLEOTIDE SEQUENCE [LARGE SCALE GENOMIC DNA]</scope>
    <source>
        <strain evidence="11 12">DSM 2132</strain>
    </source>
</reference>
<dbReference type="RefSeq" id="WP_132707531.1">
    <property type="nucleotide sequence ID" value="NZ_JACIGF010000002.1"/>
</dbReference>
<dbReference type="OrthoDB" id="9807503at2"/>
<dbReference type="PROSITE" id="PS00178">
    <property type="entry name" value="AA_TRNA_LIGASE_I"/>
    <property type="match status" value="1"/>
</dbReference>
<gene>
    <name evidence="8" type="primary">gltX</name>
    <name evidence="11" type="ORF">EV659_102283</name>
</gene>
<evidence type="ECO:0000256" key="5">
    <source>
        <dbReference type="ARBA" id="ARBA00022840"/>
    </source>
</evidence>
<dbReference type="InterPro" id="IPR014729">
    <property type="entry name" value="Rossmann-like_a/b/a_fold"/>
</dbReference>
<feature type="short sequence motif" description="'HIGH' region" evidence="8">
    <location>
        <begin position="10"/>
        <end position="20"/>
    </location>
</feature>
<keyword evidence="7 8" id="KW-0030">Aminoacyl-tRNA synthetase</keyword>
<dbReference type="PANTHER" id="PTHR43311">
    <property type="entry name" value="GLUTAMATE--TRNA LIGASE"/>
    <property type="match status" value="1"/>
</dbReference>
<dbReference type="EC" id="6.1.1.17" evidence="8"/>
<dbReference type="Gene3D" id="3.40.50.620">
    <property type="entry name" value="HUPs"/>
    <property type="match status" value="1"/>
</dbReference>
<dbReference type="InterPro" id="IPR004527">
    <property type="entry name" value="Glu-tRNA-ligase_bac/mito"/>
</dbReference>